<accession>A0A819BSA1</accession>
<gene>
    <name evidence="3" type="ORF">JBS370_LOCUS15336</name>
    <name evidence="2" type="ORF">ZHD862_LOCUS19862</name>
</gene>
<organism evidence="3 4">
    <name type="scientific">Rotaria sordida</name>
    <dbReference type="NCBI Taxonomy" id="392033"/>
    <lineage>
        <taxon>Eukaryota</taxon>
        <taxon>Metazoa</taxon>
        <taxon>Spiralia</taxon>
        <taxon>Gnathifera</taxon>
        <taxon>Rotifera</taxon>
        <taxon>Eurotatoria</taxon>
        <taxon>Bdelloidea</taxon>
        <taxon>Philodinida</taxon>
        <taxon>Philodinidae</taxon>
        <taxon>Rotaria</taxon>
    </lineage>
</organism>
<feature type="region of interest" description="Disordered" evidence="1">
    <location>
        <begin position="44"/>
        <end position="106"/>
    </location>
</feature>
<dbReference type="AlphaFoldDB" id="A0A819BSA1"/>
<feature type="compositionally biased region" description="Low complexity" evidence="1">
    <location>
        <begin position="46"/>
        <end position="81"/>
    </location>
</feature>
<comment type="caution">
    <text evidence="3">The sequence shown here is derived from an EMBL/GenBank/DDBJ whole genome shotgun (WGS) entry which is preliminary data.</text>
</comment>
<evidence type="ECO:0000313" key="2">
    <source>
        <dbReference type="EMBL" id="CAF1145191.1"/>
    </source>
</evidence>
<sequence length="106" mass="11727">MHQKKTQGATKAPDPNTTVEFPFLHNGHQRHQDYLHNEIIEEIIQATASSNEPSSKSPKSTNDISSKPKSSSNETSTKPPNQAIAEAHSNSDKTLETHLKDILNEL</sequence>
<dbReference type="EMBL" id="CAJOBD010001458">
    <property type="protein sequence ID" value="CAF3801605.1"/>
    <property type="molecule type" value="Genomic_DNA"/>
</dbReference>
<evidence type="ECO:0000313" key="3">
    <source>
        <dbReference type="EMBL" id="CAF3801605.1"/>
    </source>
</evidence>
<dbReference type="EMBL" id="CAJNOT010001100">
    <property type="protein sequence ID" value="CAF1145191.1"/>
    <property type="molecule type" value="Genomic_DNA"/>
</dbReference>
<dbReference type="Proteomes" id="UP000663864">
    <property type="component" value="Unassembled WGS sequence"/>
</dbReference>
<name>A0A819BSA1_9BILA</name>
<proteinExistence type="predicted"/>
<dbReference type="Proteomes" id="UP000663836">
    <property type="component" value="Unassembled WGS sequence"/>
</dbReference>
<feature type="compositionally biased region" description="Basic and acidic residues" evidence="1">
    <location>
        <begin position="89"/>
        <end position="106"/>
    </location>
</feature>
<reference evidence="3" key="1">
    <citation type="submission" date="2021-02" db="EMBL/GenBank/DDBJ databases">
        <authorList>
            <person name="Nowell W R."/>
        </authorList>
    </citation>
    <scope>NUCLEOTIDE SEQUENCE</scope>
</reference>
<protein>
    <submittedName>
        <fullName evidence="3">Uncharacterized protein</fullName>
    </submittedName>
</protein>
<feature type="region of interest" description="Disordered" evidence="1">
    <location>
        <begin position="1"/>
        <end position="30"/>
    </location>
</feature>
<evidence type="ECO:0000313" key="4">
    <source>
        <dbReference type="Proteomes" id="UP000663836"/>
    </source>
</evidence>
<evidence type="ECO:0000256" key="1">
    <source>
        <dbReference type="SAM" id="MobiDB-lite"/>
    </source>
</evidence>